<proteinExistence type="predicted"/>
<dbReference type="AlphaFoldDB" id="A0A1C7DR13"/>
<dbReference type="GO" id="GO:0000156">
    <property type="term" value="F:phosphorelay response regulator activity"/>
    <property type="evidence" value="ECO:0007669"/>
    <property type="project" value="InterPro"/>
</dbReference>
<accession>A0A1C7DR13</accession>
<gene>
    <name evidence="2" type="ORF">BBI08_08175</name>
</gene>
<dbReference type="InterPro" id="IPR046947">
    <property type="entry name" value="LytR-like"/>
</dbReference>
<dbReference type="PANTHER" id="PTHR37299">
    <property type="entry name" value="TRANSCRIPTIONAL REGULATOR-RELATED"/>
    <property type="match status" value="1"/>
</dbReference>
<dbReference type="Pfam" id="PF04397">
    <property type="entry name" value="LytTR"/>
    <property type="match status" value="1"/>
</dbReference>
<dbReference type="STRING" id="1215089.BBI08_08175"/>
<reference evidence="2" key="1">
    <citation type="submission" date="2016-10" db="EMBL/GenBank/DDBJ databases">
        <authorList>
            <person name="de Groot N.N."/>
        </authorList>
    </citation>
    <scope>NUCLEOTIDE SEQUENCE</scope>
    <source>
        <strain evidence="2">DSM 24743</strain>
    </source>
</reference>
<name>A0A1C7DR13_9BACL</name>
<keyword evidence="3" id="KW-1185">Reference proteome</keyword>
<dbReference type="KEGG" id="phc:BBI08_08175"/>
<dbReference type="EMBL" id="CP016537">
    <property type="protein sequence ID" value="ANU13827.1"/>
    <property type="molecule type" value="Genomic_DNA"/>
</dbReference>
<protein>
    <recommendedName>
        <fullName evidence="1">HTH LytTR-type domain-containing protein</fullName>
    </recommendedName>
</protein>
<dbReference type="PROSITE" id="PS50930">
    <property type="entry name" value="HTH_LYTTR"/>
    <property type="match status" value="1"/>
</dbReference>
<dbReference type="RefSeq" id="WP_008498210.1">
    <property type="nucleotide sequence ID" value="NZ_CP016537.2"/>
</dbReference>
<feature type="domain" description="HTH LytTR-type" evidence="1">
    <location>
        <begin position="113"/>
        <end position="216"/>
    </location>
</feature>
<dbReference type="GO" id="GO:0003677">
    <property type="term" value="F:DNA binding"/>
    <property type="evidence" value="ECO:0007669"/>
    <property type="project" value="InterPro"/>
</dbReference>
<sequence length="216" mass="24693">MENTILEQMGFIIGDWIPKEASIAIAVEGSYIYYKAGVHDLQIREGQAVLPGSIAARAKKEGQRIEMFVEESIFGTPYYGIGYPVKLGEKESVLVIILPPDYLVRKNKPIRFLTGKYEDTWRPVSVNKVSHIESSQKKTWFYTDDEAYCAIHTLKNLKHQLPDSFLPIHRSYIVNIDYIEEISRDIASNYQLTLRDGSILPVSQNYTASVRERLGF</sequence>
<dbReference type="Gene3D" id="2.40.50.40">
    <property type="match status" value="1"/>
</dbReference>
<dbReference type="OrthoDB" id="9802383at2"/>
<dbReference type="Proteomes" id="UP000092687">
    <property type="component" value="Chromosome"/>
</dbReference>
<dbReference type="PANTHER" id="PTHR37299:SF1">
    <property type="entry name" value="STAGE 0 SPORULATION PROTEIN A HOMOLOG"/>
    <property type="match status" value="1"/>
</dbReference>
<organism evidence="2 3">
    <name type="scientific">Planococcus halocryophilus</name>
    <dbReference type="NCBI Taxonomy" id="1215089"/>
    <lineage>
        <taxon>Bacteria</taxon>
        <taxon>Bacillati</taxon>
        <taxon>Bacillota</taxon>
        <taxon>Bacilli</taxon>
        <taxon>Bacillales</taxon>
        <taxon>Caryophanaceae</taxon>
        <taxon>Planococcus</taxon>
    </lineage>
</organism>
<evidence type="ECO:0000313" key="3">
    <source>
        <dbReference type="Proteomes" id="UP000092687"/>
    </source>
</evidence>
<dbReference type="SMART" id="SM00850">
    <property type="entry name" value="LytTR"/>
    <property type="match status" value="1"/>
</dbReference>
<evidence type="ECO:0000313" key="2">
    <source>
        <dbReference type="EMBL" id="ANU13827.1"/>
    </source>
</evidence>
<dbReference type="InterPro" id="IPR007492">
    <property type="entry name" value="LytTR_DNA-bd_dom"/>
</dbReference>
<dbReference type="Gene3D" id="2.20.25.10">
    <property type="match status" value="1"/>
</dbReference>
<evidence type="ECO:0000259" key="1">
    <source>
        <dbReference type="PROSITE" id="PS50930"/>
    </source>
</evidence>